<dbReference type="CDD" id="cd13228">
    <property type="entry name" value="PHear_NECAP"/>
    <property type="match status" value="1"/>
</dbReference>
<dbReference type="InterPro" id="IPR012466">
    <property type="entry name" value="NECAP_PHear"/>
</dbReference>
<dbReference type="FunFam" id="2.30.29.30:FF:000427">
    <property type="entry name" value="Adaptin ear-binding coat-associated protein 1"/>
    <property type="match status" value="1"/>
</dbReference>
<dbReference type="InterPro" id="IPR011993">
    <property type="entry name" value="PH-like_dom_sf"/>
</dbReference>
<dbReference type="PANTHER" id="PTHR12847:SF9">
    <property type="entry name" value="NECAP-LIKE PROTEIN CG9132"/>
    <property type="match status" value="1"/>
</dbReference>
<protein>
    <submittedName>
        <fullName evidence="3">NECAP-like protein</fullName>
    </submittedName>
</protein>
<dbReference type="SUPFAM" id="SSF56219">
    <property type="entry name" value="DNase I-like"/>
    <property type="match status" value="1"/>
</dbReference>
<dbReference type="GO" id="GO:0030125">
    <property type="term" value="C:clathrin vesicle coat"/>
    <property type="evidence" value="ECO:0007669"/>
    <property type="project" value="TreeGrafter"/>
</dbReference>
<dbReference type="Pfam" id="PF07933">
    <property type="entry name" value="DUF1681"/>
    <property type="match status" value="1"/>
</dbReference>
<keyword evidence="4" id="KW-1185">Reference proteome</keyword>
<comment type="similarity">
    <text evidence="1">Belongs to the NECAP family.</text>
</comment>
<organism evidence="3 4">
    <name type="scientific">Chionoecetes opilio</name>
    <name type="common">Atlantic snow crab</name>
    <name type="synonym">Cancer opilio</name>
    <dbReference type="NCBI Taxonomy" id="41210"/>
    <lineage>
        <taxon>Eukaryota</taxon>
        <taxon>Metazoa</taxon>
        <taxon>Ecdysozoa</taxon>
        <taxon>Arthropoda</taxon>
        <taxon>Crustacea</taxon>
        <taxon>Multicrustacea</taxon>
        <taxon>Malacostraca</taxon>
        <taxon>Eumalacostraca</taxon>
        <taxon>Eucarida</taxon>
        <taxon>Decapoda</taxon>
        <taxon>Pleocyemata</taxon>
        <taxon>Brachyura</taxon>
        <taxon>Eubrachyura</taxon>
        <taxon>Majoidea</taxon>
        <taxon>Majidae</taxon>
        <taxon>Chionoecetes</taxon>
    </lineage>
</organism>
<dbReference type="PANTHER" id="PTHR12847">
    <property type="entry name" value="ATP-BINDING CASSETTE ABC TRANSPORTER-RELATED"/>
    <property type="match status" value="1"/>
</dbReference>
<gene>
    <name evidence="3" type="ORF">GWK47_020451</name>
</gene>
<dbReference type="EMBL" id="JACEEZ010023254">
    <property type="protein sequence ID" value="KAG0711517.1"/>
    <property type="molecule type" value="Genomic_DNA"/>
</dbReference>
<evidence type="ECO:0000256" key="1">
    <source>
        <dbReference type="ARBA" id="ARBA00007736"/>
    </source>
</evidence>
<evidence type="ECO:0000313" key="4">
    <source>
        <dbReference type="Proteomes" id="UP000770661"/>
    </source>
</evidence>
<accession>A0A8J4XPP2</accession>
<comment type="caution">
    <text evidence="3">The sequence shown here is derived from an EMBL/GenBank/DDBJ whole genome shotgun (WGS) entry which is preliminary data.</text>
</comment>
<dbReference type="GO" id="GO:0006897">
    <property type="term" value="P:endocytosis"/>
    <property type="evidence" value="ECO:0007669"/>
    <property type="project" value="InterPro"/>
</dbReference>
<dbReference type="OrthoDB" id="10265489at2759"/>
<dbReference type="Gene3D" id="2.30.29.30">
    <property type="entry name" value="Pleckstrin-homology domain (PH domain)/Phosphotyrosine-binding domain (PTB)"/>
    <property type="match status" value="1"/>
</dbReference>
<evidence type="ECO:0000313" key="3">
    <source>
        <dbReference type="EMBL" id="KAG0711517.1"/>
    </source>
</evidence>
<dbReference type="Proteomes" id="UP000770661">
    <property type="component" value="Unassembled WGS sequence"/>
</dbReference>
<feature type="domain" description="NECAP PHear" evidence="2">
    <location>
        <begin position="146"/>
        <end position="280"/>
    </location>
</feature>
<dbReference type="SUPFAM" id="SSF50729">
    <property type="entry name" value="PH domain-like"/>
    <property type="match status" value="1"/>
</dbReference>
<dbReference type="InterPro" id="IPR036691">
    <property type="entry name" value="Endo/exonu/phosph_ase_sf"/>
</dbReference>
<evidence type="ECO:0000259" key="2">
    <source>
        <dbReference type="Pfam" id="PF07933"/>
    </source>
</evidence>
<proteinExistence type="inferred from homology"/>
<dbReference type="AlphaFoldDB" id="A0A8J4XPP2"/>
<name>A0A8J4XPP2_CHIOP</name>
<reference evidence="3" key="1">
    <citation type="submission" date="2020-07" db="EMBL/GenBank/DDBJ databases">
        <title>The High-quality genome of the commercially important snow crab, Chionoecetes opilio.</title>
        <authorList>
            <person name="Jeong J.-H."/>
            <person name="Ryu S."/>
        </authorList>
    </citation>
    <scope>NUCLEOTIDE SEQUENCE</scope>
    <source>
        <strain evidence="3">MADBK_172401_WGS</strain>
        <tissue evidence="3">Digestive gland</tissue>
    </source>
</reference>
<sequence length="395" mass="44775">MLRGCIVYIWAHDTRLHRLRQSPDSHWCRNISETIEHFLLPPARWQHARRSYCLHLDTRHSWFTCTASVSPLTPTAPGAGTSLETIEHFLLPPARWQHAQRLYCLHLGTRHSRFTCTASVSPLTPTGPGVGTSLETIEHFLLPPARAADWNLGTPDWTGRMRLVNKKEECIIKLEDKMSGELFAKCLIDKYPGVAIEAVTDSSRYFVLRIQDEGGRSAFIGVGFGDRSDSFDLNVALQDHFKWMKKEEEAEKEAEKEKEEGKPNLDLGFKDGQTIKINMKITGACVLLHLLLVRHEQPTSTRHWGVAKGISSKLQPSVVEVTPVDERIMRVRMKYTLGFMSFVAVYAPTEVFETEEKEMFYANLGSVLDQCPPLIVLGDFNATTDTVRDGYELFT</sequence>
<dbReference type="Gene3D" id="3.60.10.10">
    <property type="entry name" value="Endonuclease/exonuclease/phosphatase"/>
    <property type="match status" value="1"/>
</dbReference>